<reference evidence="10 11" key="1">
    <citation type="submission" date="2018-08" db="EMBL/GenBank/DDBJ databases">
        <title>Genomic investigation of the strawberry pathogen Phytophthora fragariae indicates pathogenicity is determined by transcriptional variation in three key races.</title>
        <authorList>
            <person name="Adams T.M."/>
            <person name="Armitage A.D."/>
            <person name="Sobczyk M.K."/>
            <person name="Bates H.J."/>
            <person name="Dunwell J.M."/>
            <person name="Nellist C.F."/>
            <person name="Harrison R.J."/>
        </authorList>
    </citation>
    <scope>NUCLEOTIDE SEQUENCE [LARGE SCALE GENOMIC DNA]</scope>
    <source>
        <strain evidence="9 12">A4</strain>
        <strain evidence="8 13">BC-1</strain>
        <strain evidence="7 11">NOV-27</strain>
        <strain evidence="6 14">NOV-5</strain>
        <strain evidence="4 15">NOV-71</strain>
        <strain evidence="2 10">NOV-9</strain>
        <strain evidence="5 17">ONT-3</strain>
        <strain evidence="3 16">SCRP245</strain>
    </source>
</reference>
<dbReference type="Proteomes" id="UP000440732">
    <property type="component" value="Unassembled WGS sequence"/>
</dbReference>
<dbReference type="EMBL" id="QXGE01007181">
    <property type="protein sequence ID" value="KAE9263832.1"/>
    <property type="molecule type" value="Genomic_DNA"/>
</dbReference>
<keyword evidence="1" id="KW-0732">Signal</keyword>
<sequence>MILLVKMIILCGRCKTSSVIVLCPSHLSVQICTHRATVRHFAVFALQHVSSTVQYVQLSLDTKGPLEIRGGRVTFTLQCCTCTIDLCQHHKIKKSLNSVVIPP</sequence>
<evidence type="ECO:0000313" key="16">
    <source>
        <dbReference type="Proteomes" id="UP000460718"/>
    </source>
</evidence>
<dbReference type="EMBL" id="QXGB01006723">
    <property type="protein sequence ID" value="KAE9160316.1"/>
    <property type="molecule type" value="Genomic_DNA"/>
</dbReference>
<dbReference type="EMBL" id="QXGF01006098">
    <property type="protein sequence ID" value="KAE8918158.1"/>
    <property type="molecule type" value="Genomic_DNA"/>
</dbReference>
<evidence type="ECO:0000313" key="10">
    <source>
        <dbReference type="Proteomes" id="UP000429523"/>
    </source>
</evidence>
<dbReference type="Proteomes" id="UP000437068">
    <property type="component" value="Unassembled WGS sequence"/>
</dbReference>
<dbReference type="Proteomes" id="UP000460718">
    <property type="component" value="Unassembled WGS sequence"/>
</dbReference>
<evidence type="ECO:0000313" key="17">
    <source>
        <dbReference type="Proteomes" id="UP000488956"/>
    </source>
</evidence>
<dbReference type="Proteomes" id="UP000440367">
    <property type="component" value="Unassembled WGS sequence"/>
</dbReference>
<accession>A0A6A3PKM9</accession>
<feature type="signal peptide" evidence="1">
    <location>
        <begin position="1"/>
        <end position="18"/>
    </location>
</feature>
<evidence type="ECO:0000313" key="4">
    <source>
        <dbReference type="EMBL" id="KAE9058197.1"/>
    </source>
</evidence>
<evidence type="ECO:0000313" key="2">
    <source>
        <dbReference type="EMBL" id="KAE8918158.1"/>
    </source>
</evidence>
<evidence type="ECO:0000313" key="9">
    <source>
        <dbReference type="EMBL" id="KAE9263832.1"/>
    </source>
</evidence>
<evidence type="ECO:0000313" key="3">
    <source>
        <dbReference type="EMBL" id="KAE8960294.1"/>
    </source>
</evidence>
<dbReference type="EMBL" id="QXGA01007066">
    <property type="protein sequence ID" value="KAE9061153.1"/>
    <property type="molecule type" value="Genomic_DNA"/>
</dbReference>
<feature type="chain" id="PRO_5036380367" evidence="1">
    <location>
        <begin position="19"/>
        <end position="103"/>
    </location>
</feature>
<evidence type="ECO:0000313" key="13">
    <source>
        <dbReference type="Proteomes" id="UP000440367"/>
    </source>
</evidence>
<dbReference type="EMBL" id="QXFW01006035">
    <property type="protein sequence ID" value="KAE8960294.1"/>
    <property type="molecule type" value="Genomic_DNA"/>
</dbReference>
<dbReference type="EMBL" id="QXFX01005468">
    <property type="protein sequence ID" value="KAE9060683.1"/>
    <property type="molecule type" value="Genomic_DNA"/>
</dbReference>
<dbReference type="Proteomes" id="UP000429523">
    <property type="component" value="Unassembled WGS sequence"/>
</dbReference>
<dbReference type="Proteomes" id="UP000441208">
    <property type="component" value="Unassembled WGS sequence"/>
</dbReference>
<dbReference type="Proteomes" id="UP000433483">
    <property type="component" value="Unassembled WGS sequence"/>
</dbReference>
<evidence type="ECO:0000313" key="5">
    <source>
        <dbReference type="EMBL" id="KAE9060683.1"/>
    </source>
</evidence>
<evidence type="ECO:0000313" key="15">
    <source>
        <dbReference type="Proteomes" id="UP000441208"/>
    </source>
</evidence>
<dbReference type="Proteomes" id="UP000488956">
    <property type="component" value="Unassembled WGS sequence"/>
</dbReference>
<comment type="caution">
    <text evidence="4">The sequence shown here is derived from an EMBL/GenBank/DDBJ whole genome shotgun (WGS) entry which is preliminary data.</text>
</comment>
<name>A0A6A3PKM9_9STRA</name>
<dbReference type="AlphaFoldDB" id="A0A6A3PKM9"/>
<evidence type="ECO:0000313" key="12">
    <source>
        <dbReference type="Proteomes" id="UP000437068"/>
    </source>
</evidence>
<protein>
    <submittedName>
        <fullName evidence="4">Uncharacterized protein</fullName>
    </submittedName>
</protein>
<dbReference type="EMBL" id="QXGD01005868">
    <property type="protein sequence ID" value="KAE9164750.1"/>
    <property type="molecule type" value="Genomic_DNA"/>
</dbReference>
<dbReference type="EMBL" id="QXFZ01006688">
    <property type="protein sequence ID" value="KAE9058197.1"/>
    <property type="molecule type" value="Genomic_DNA"/>
</dbReference>
<gene>
    <name evidence="9" type="ORF">PF001_g31524</name>
    <name evidence="8" type="ORF">PF002_g31529</name>
    <name evidence="7" type="ORF">PF005_g31695</name>
    <name evidence="6" type="ORF">PF006_g31478</name>
    <name evidence="4" type="ORF">PF007_g31387</name>
    <name evidence="2" type="ORF">PF009_g31525</name>
    <name evidence="5" type="ORF">PF010_g30120</name>
    <name evidence="3" type="ORF">PF011_g30145</name>
</gene>
<proteinExistence type="predicted"/>
<evidence type="ECO:0000313" key="11">
    <source>
        <dbReference type="Proteomes" id="UP000433483"/>
    </source>
</evidence>
<evidence type="ECO:0000313" key="14">
    <source>
        <dbReference type="Proteomes" id="UP000440732"/>
    </source>
</evidence>
<evidence type="ECO:0000313" key="7">
    <source>
        <dbReference type="EMBL" id="KAE9160316.1"/>
    </source>
</evidence>
<evidence type="ECO:0000313" key="8">
    <source>
        <dbReference type="EMBL" id="KAE9164750.1"/>
    </source>
</evidence>
<evidence type="ECO:0000313" key="6">
    <source>
        <dbReference type="EMBL" id="KAE9061153.1"/>
    </source>
</evidence>
<evidence type="ECO:0000256" key="1">
    <source>
        <dbReference type="SAM" id="SignalP"/>
    </source>
</evidence>
<organism evidence="4 15">
    <name type="scientific">Phytophthora fragariae</name>
    <dbReference type="NCBI Taxonomy" id="53985"/>
    <lineage>
        <taxon>Eukaryota</taxon>
        <taxon>Sar</taxon>
        <taxon>Stramenopiles</taxon>
        <taxon>Oomycota</taxon>
        <taxon>Peronosporomycetes</taxon>
        <taxon>Peronosporales</taxon>
        <taxon>Peronosporaceae</taxon>
        <taxon>Phytophthora</taxon>
    </lineage>
</organism>
<keyword evidence="11" id="KW-1185">Reference proteome</keyword>